<dbReference type="AlphaFoldDB" id="A0AAE0LAF7"/>
<accession>A0AAE0LAF7</accession>
<sequence>MKADAISTVRSFRPSADGLRCRRLDKLSYVSPLTRNSSGVSYSWIYRNGEAPNLWYSHMASIEKLPAGGDARYIVVWQAAENFAGAQTMHVRASTSDNLIDWGPSRKIPILASGAIWAPVPFLRIANDPNDECCPRTWHQGMREGSVHMICSAMSPLLEDDFWLFYAESSTCVRDVPDLGRAYAPGVLVVLPRTLDLTCS</sequence>
<proteinExistence type="predicted"/>
<gene>
    <name evidence="1" type="ORF">CYMTET_14367</name>
</gene>
<keyword evidence="2" id="KW-1185">Reference proteome</keyword>
<reference evidence="1 2" key="1">
    <citation type="journal article" date="2015" name="Genome Biol. Evol.">
        <title>Comparative Genomics of a Bacterivorous Green Alga Reveals Evolutionary Causalities and Consequences of Phago-Mixotrophic Mode of Nutrition.</title>
        <authorList>
            <person name="Burns J.A."/>
            <person name="Paasch A."/>
            <person name="Narechania A."/>
            <person name="Kim E."/>
        </authorList>
    </citation>
    <scope>NUCLEOTIDE SEQUENCE [LARGE SCALE GENOMIC DNA]</scope>
    <source>
        <strain evidence="1 2">PLY_AMNH</strain>
    </source>
</reference>
<evidence type="ECO:0000313" key="2">
    <source>
        <dbReference type="Proteomes" id="UP001190700"/>
    </source>
</evidence>
<dbReference type="EMBL" id="LGRX02006001">
    <property type="protein sequence ID" value="KAK3277639.1"/>
    <property type="molecule type" value="Genomic_DNA"/>
</dbReference>
<protein>
    <submittedName>
        <fullName evidence="1">Uncharacterized protein</fullName>
    </submittedName>
</protein>
<evidence type="ECO:0000313" key="1">
    <source>
        <dbReference type="EMBL" id="KAK3277639.1"/>
    </source>
</evidence>
<comment type="caution">
    <text evidence="1">The sequence shown here is derived from an EMBL/GenBank/DDBJ whole genome shotgun (WGS) entry which is preliminary data.</text>
</comment>
<dbReference type="Proteomes" id="UP001190700">
    <property type="component" value="Unassembled WGS sequence"/>
</dbReference>
<organism evidence="1 2">
    <name type="scientific">Cymbomonas tetramitiformis</name>
    <dbReference type="NCBI Taxonomy" id="36881"/>
    <lineage>
        <taxon>Eukaryota</taxon>
        <taxon>Viridiplantae</taxon>
        <taxon>Chlorophyta</taxon>
        <taxon>Pyramimonadophyceae</taxon>
        <taxon>Pyramimonadales</taxon>
        <taxon>Pyramimonadaceae</taxon>
        <taxon>Cymbomonas</taxon>
    </lineage>
</organism>
<name>A0AAE0LAF7_9CHLO</name>